<dbReference type="CDD" id="cd03257">
    <property type="entry name" value="ABC_NikE_OppD_transporters"/>
    <property type="match status" value="1"/>
</dbReference>
<name>A0ABT5WXJ4_9SPHN</name>
<keyword evidence="10" id="KW-1185">Reference proteome</keyword>
<dbReference type="SUPFAM" id="SSF52540">
    <property type="entry name" value="P-loop containing nucleoside triphosphate hydrolases"/>
    <property type="match status" value="1"/>
</dbReference>
<dbReference type="InterPro" id="IPR003593">
    <property type="entry name" value="AAA+_ATPase"/>
</dbReference>
<dbReference type="RefSeq" id="WP_275230723.1">
    <property type="nucleotide sequence ID" value="NZ_JARESE010000092.1"/>
</dbReference>
<dbReference type="Pfam" id="PF00005">
    <property type="entry name" value="ABC_tran"/>
    <property type="match status" value="1"/>
</dbReference>
<dbReference type="InterPro" id="IPR013563">
    <property type="entry name" value="Oligopep_ABC_C"/>
</dbReference>
<dbReference type="PROSITE" id="PS50893">
    <property type="entry name" value="ABC_TRANSPORTER_2"/>
    <property type="match status" value="1"/>
</dbReference>
<evidence type="ECO:0000256" key="5">
    <source>
        <dbReference type="ARBA" id="ARBA00022741"/>
    </source>
</evidence>
<dbReference type="PANTHER" id="PTHR43297:SF2">
    <property type="entry name" value="DIPEPTIDE TRANSPORT ATP-BINDING PROTEIN DPPD"/>
    <property type="match status" value="1"/>
</dbReference>
<dbReference type="InterPro" id="IPR003439">
    <property type="entry name" value="ABC_transporter-like_ATP-bd"/>
</dbReference>
<evidence type="ECO:0000256" key="3">
    <source>
        <dbReference type="ARBA" id="ARBA00022448"/>
    </source>
</evidence>
<keyword evidence="4" id="KW-1003">Cell membrane</keyword>
<evidence type="ECO:0000313" key="10">
    <source>
        <dbReference type="Proteomes" id="UP001216253"/>
    </source>
</evidence>
<comment type="subcellular location">
    <subcellularLocation>
        <location evidence="1">Cell inner membrane</location>
        <topology evidence="1">Peripheral membrane protein</topology>
    </subcellularLocation>
</comment>
<keyword evidence="5" id="KW-0547">Nucleotide-binding</keyword>
<dbReference type="SMART" id="SM00382">
    <property type="entry name" value="AAA"/>
    <property type="match status" value="1"/>
</dbReference>
<evidence type="ECO:0000259" key="8">
    <source>
        <dbReference type="PROSITE" id="PS50893"/>
    </source>
</evidence>
<comment type="similarity">
    <text evidence="2">Belongs to the ABC transporter superfamily.</text>
</comment>
<evidence type="ECO:0000313" key="9">
    <source>
        <dbReference type="EMBL" id="MDE8654602.1"/>
    </source>
</evidence>
<accession>A0ABT5WXJ4</accession>
<dbReference type="InterPro" id="IPR027417">
    <property type="entry name" value="P-loop_NTPase"/>
</dbReference>
<dbReference type="PANTHER" id="PTHR43297">
    <property type="entry name" value="OLIGOPEPTIDE TRANSPORT ATP-BINDING PROTEIN APPD"/>
    <property type="match status" value="1"/>
</dbReference>
<feature type="domain" description="ABC transporter" evidence="8">
    <location>
        <begin position="5"/>
        <end position="254"/>
    </location>
</feature>
<sequence length="321" mass="35054">MTALLELRNFCLTLETPDGPLDVLRDIDFSINKGEIVGVVGESGAGKSTLANAILMLLPPRAVARGSMLFNGRDLHALSPREQRALRGNGIAAVFQDPFTAFNPVIPIGKQLVEFQHWRRDLDEETRWRKAHDMLSRVGLTDPGTRMWQYPRQLSGGVRQRVGIAAALLTDPMLLIADEPTTALDATTEAQIIELLREVRLMVDGAIVFVTHDLGLVSSFCDRVAVMYAGELLEVAPVDSGFSALRHPYSQALLACDPSQMSPGDRHFPTIAGQVPDLRAPRKGCVFAPRCGMSDDDCRHQTPPLRQVAANGLIRCAKVAA</sequence>
<dbReference type="NCBIfam" id="TIGR01727">
    <property type="entry name" value="oligo_HPY"/>
    <property type="match status" value="1"/>
</dbReference>
<dbReference type="InterPro" id="IPR050388">
    <property type="entry name" value="ABC_Ni/Peptide_Import"/>
</dbReference>
<dbReference type="EMBL" id="JARESE010000092">
    <property type="protein sequence ID" value="MDE8654602.1"/>
    <property type="molecule type" value="Genomic_DNA"/>
</dbReference>
<evidence type="ECO:0000256" key="7">
    <source>
        <dbReference type="ARBA" id="ARBA00023136"/>
    </source>
</evidence>
<keyword evidence="3" id="KW-0813">Transport</keyword>
<dbReference type="Proteomes" id="UP001216253">
    <property type="component" value="Unassembled WGS sequence"/>
</dbReference>
<dbReference type="GO" id="GO:0005524">
    <property type="term" value="F:ATP binding"/>
    <property type="evidence" value="ECO:0007669"/>
    <property type="project" value="UniProtKB-KW"/>
</dbReference>
<keyword evidence="7" id="KW-0472">Membrane</keyword>
<dbReference type="Pfam" id="PF08352">
    <property type="entry name" value="oligo_HPY"/>
    <property type="match status" value="1"/>
</dbReference>
<organism evidence="9 10">
    <name type="scientific">Novosphingobium album</name>
    <name type="common">ex Liu et al. 2023</name>
    <dbReference type="NCBI Taxonomy" id="3031130"/>
    <lineage>
        <taxon>Bacteria</taxon>
        <taxon>Pseudomonadati</taxon>
        <taxon>Pseudomonadota</taxon>
        <taxon>Alphaproteobacteria</taxon>
        <taxon>Sphingomonadales</taxon>
        <taxon>Sphingomonadaceae</taxon>
        <taxon>Novosphingobium</taxon>
    </lineage>
</organism>
<gene>
    <name evidence="9" type="ORF">PYV00_23165</name>
</gene>
<proteinExistence type="inferred from homology"/>
<reference evidence="9 10" key="1">
    <citation type="submission" date="2023-03" db="EMBL/GenBank/DDBJ databases">
        <title>NovoSphingobium album sp. nov. isolated from polycyclic aromatic hydrocarbons- and heavy-metal polluted soil.</title>
        <authorList>
            <person name="Liu Z."/>
            <person name="Wang K."/>
        </authorList>
    </citation>
    <scope>NUCLEOTIDE SEQUENCE [LARGE SCALE GENOMIC DNA]</scope>
    <source>
        <strain evidence="9 10">H3SJ31-1</strain>
    </source>
</reference>
<protein>
    <submittedName>
        <fullName evidence="9">ABC transporter ATP-binding protein</fullName>
    </submittedName>
</protein>
<dbReference type="Gene3D" id="3.40.50.300">
    <property type="entry name" value="P-loop containing nucleotide triphosphate hydrolases"/>
    <property type="match status" value="1"/>
</dbReference>
<evidence type="ECO:0000256" key="6">
    <source>
        <dbReference type="ARBA" id="ARBA00022840"/>
    </source>
</evidence>
<comment type="caution">
    <text evidence="9">The sequence shown here is derived from an EMBL/GenBank/DDBJ whole genome shotgun (WGS) entry which is preliminary data.</text>
</comment>
<evidence type="ECO:0000256" key="4">
    <source>
        <dbReference type="ARBA" id="ARBA00022475"/>
    </source>
</evidence>
<evidence type="ECO:0000256" key="1">
    <source>
        <dbReference type="ARBA" id="ARBA00004417"/>
    </source>
</evidence>
<evidence type="ECO:0000256" key="2">
    <source>
        <dbReference type="ARBA" id="ARBA00005417"/>
    </source>
</evidence>
<keyword evidence="6 9" id="KW-0067">ATP-binding</keyword>